<evidence type="ECO:0000256" key="1">
    <source>
        <dbReference type="SAM" id="MobiDB-lite"/>
    </source>
</evidence>
<accession>I4EU93</accession>
<dbReference type="AlphaFoldDB" id="I4EU93"/>
<dbReference type="STRING" id="477641.MODMU_1508"/>
<dbReference type="Proteomes" id="UP000006461">
    <property type="component" value="Chromosome"/>
</dbReference>
<feature type="compositionally biased region" description="Low complexity" evidence="1">
    <location>
        <begin position="159"/>
        <end position="176"/>
    </location>
</feature>
<dbReference type="eggNOG" id="ENOG5032C8H">
    <property type="taxonomic scope" value="Bacteria"/>
</dbReference>
<feature type="region of interest" description="Disordered" evidence="1">
    <location>
        <begin position="159"/>
        <end position="221"/>
    </location>
</feature>
<dbReference type="KEGG" id="mmar:MODMU_1508"/>
<evidence type="ECO:0008006" key="4">
    <source>
        <dbReference type="Google" id="ProtNLM"/>
    </source>
</evidence>
<sequence length="221" mass="23499">MTRIPTPHGQVTRDVPDAVRALSSLTRIDYADRFTLSTEVLATPEQWARAMFGDVPSAAEQLIWRGVLGLRLSHGRSPATVGGWRIGGGGSDWIRLETASRSLTADMLMQTGGGAVAWTTCLRFDRLPGRAVWAPASAVHRRLVPGVLRAAAARLAARPSGGPGLAAVAPLGRPAVDQPRRGDRQQAGGHDRRPGPGRQEPLQAGERPLPLLHGSPDLSTD</sequence>
<reference evidence="2 3" key="1">
    <citation type="journal article" date="2012" name="J. Bacteriol.">
        <title>Genome Sequence of Radiation-Resistant Modestobacter marinus Strain BC501, a Representative Actinobacterium That Thrives on Calcareous Stone Surfaces.</title>
        <authorList>
            <person name="Normand P."/>
            <person name="Gury J."/>
            <person name="Pujic P."/>
            <person name="Chouaia B."/>
            <person name="Crotti E."/>
            <person name="Brusetti L."/>
            <person name="Daffonchio D."/>
            <person name="Vacherie B."/>
            <person name="Barbe V."/>
            <person name="Medigue C."/>
            <person name="Calteau A."/>
            <person name="Ghodhbane-Gtari F."/>
            <person name="Essoussi I."/>
            <person name="Nouioui I."/>
            <person name="Abbassi-Ghozzi I."/>
            <person name="Gtari M."/>
        </authorList>
    </citation>
    <scope>NUCLEOTIDE SEQUENCE [LARGE SCALE GENOMIC DNA]</scope>
    <source>
        <strain evidence="3">BC 501</strain>
    </source>
</reference>
<keyword evidence="3" id="KW-1185">Reference proteome</keyword>
<proteinExistence type="predicted"/>
<dbReference type="OMA" id="WRITHRD"/>
<protein>
    <recommendedName>
        <fullName evidence="4">DUF2867 domain-containing protein</fullName>
    </recommendedName>
</protein>
<evidence type="ECO:0000313" key="3">
    <source>
        <dbReference type="Proteomes" id="UP000006461"/>
    </source>
</evidence>
<name>I4EU93_MODI5</name>
<dbReference type="EMBL" id="FO203431">
    <property type="protein sequence ID" value="CCH86956.1"/>
    <property type="molecule type" value="Genomic_DNA"/>
</dbReference>
<dbReference type="HOGENOM" id="CLU_108887_0_0_11"/>
<evidence type="ECO:0000313" key="2">
    <source>
        <dbReference type="EMBL" id="CCH86956.1"/>
    </source>
</evidence>
<organism evidence="2 3">
    <name type="scientific">Modestobacter italicus (strain DSM 44449 / CECT 9708 / BC 501)</name>
    <dbReference type="NCBI Taxonomy" id="2732864"/>
    <lineage>
        <taxon>Bacteria</taxon>
        <taxon>Bacillati</taxon>
        <taxon>Actinomycetota</taxon>
        <taxon>Actinomycetes</taxon>
        <taxon>Geodermatophilales</taxon>
        <taxon>Geodermatophilaceae</taxon>
        <taxon>Modestobacter</taxon>
    </lineage>
</organism>
<gene>
    <name evidence="2" type="ordered locus">MODMU_1508</name>
</gene>
<feature type="compositionally biased region" description="Basic and acidic residues" evidence="1">
    <location>
        <begin position="178"/>
        <end position="194"/>
    </location>
</feature>